<dbReference type="InterPro" id="IPR017853">
    <property type="entry name" value="GH"/>
</dbReference>
<evidence type="ECO:0000313" key="3">
    <source>
        <dbReference type="EMBL" id="MFD2693127.1"/>
    </source>
</evidence>
<feature type="domain" description="Glycosyl hydrolase family 59 catalytic" evidence="1">
    <location>
        <begin position="25"/>
        <end position="362"/>
    </location>
</feature>
<evidence type="ECO:0000313" key="4">
    <source>
        <dbReference type="Proteomes" id="UP001597399"/>
    </source>
</evidence>
<dbReference type="EMBL" id="JBHUMQ010000015">
    <property type="protein sequence ID" value="MFD2693127.1"/>
    <property type="molecule type" value="Genomic_DNA"/>
</dbReference>
<dbReference type="Proteomes" id="UP001597399">
    <property type="component" value="Unassembled WGS sequence"/>
</dbReference>
<dbReference type="RefSeq" id="WP_253058463.1">
    <property type="nucleotide sequence ID" value="NZ_JAMXWM010000002.1"/>
</dbReference>
<reference evidence="4" key="1">
    <citation type="journal article" date="2019" name="Int. J. Syst. Evol. Microbiol.">
        <title>The Global Catalogue of Microorganisms (GCM) 10K type strain sequencing project: providing services to taxonomists for standard genome sequencing and annotation.</title>
        <authorList>
            <consortium name="The Broad Institute Genomics Platform"/>
            <consortium name="The Broad Institute Genome Sequencing Center for Infectious Disease"/>
            <person name="Wu L."/>
            <person name="Ma J."/>
        </authorList>
    </citation>
    <scope>NUCLEOTIDE SEQUENCE [LARGE SCALE GENOMIC DNA]</scope>
    <source>
        <strain evidence="4">TISTR 2466</strain>
    </source>
</reference>
<dbReference type="InterPro" id="IPR013780">
    <property type="entry name" value="Glyco_hydro_b"/>
</dbReference>
<evidence type="ECO:0008006" key="5">
    <source>
        <dbReference type="Google" id="ProtNLM"/>
    </source>
</evidence>
<dbReference type="Pfam" id="PF21708">
    <property type="entry name" value="Glyco_hydro_59_C"/>
    <property type="match status" value="1"/>
</dbReference>
<feature type="domain" description="Glycosyl hydrolase family 59 C-terminal lectin" evidence="2">
    <location>
        <begin position="548"/>
        <end position="722"/>
    </location>
</feature>
<sequence length="851" mass="96773">MQKNETNVVIDGDDLRTDKADANTFKGFGYISCNNSSRLLVDYKWEHPEKYKQILNLLFGGPSPLMTMIKVEMGVDANTSSGTEPSTMRTANEEANVRRGAGWQLIADAKQINPELKTAVLRWGEPGWIKQDWKAARSDQKIKTRAFESMYQWYKKSIVATYETYGYLIDYIDPDRNENKLAMVDWLKWFAERLAHDNEGFPDQFPIQAYQQIKLIAADQNYETNFGDEMVADTELRNVIDAVGFHYNTDDGPERPFTKLADQYDKEVWYSEGIAPMTFAKYRQNDSAGSGVGGRQSILDVANRLIKSYYKSRRSLYLFQPAVSAYYAGVNYSHKELISAQDPWSGYIDVDDAGLQMIRHFTDFAVSGWADGKENAKVWRYITSACFSGVGGTENLDFDTDQPSYMTLAAADGSDYSVIIVNDSAVNQTYHFTLKNFRKAADKTVYQWETRARDQKEQDFDIRYRRLTETITPSQHEFVVEIKPYSLVTVTTLNPETVDHYQRYVSDVDQHVLDIQRDSILYEDDFNYSEMPSDYLTKRGGTPRYTTDQGGAFEIVREGPANHVLQQMITEESRALDWEYSYAPNLTVGDNRWMNYSVAFTAKFDLETKQNSSTANYIGIGVREQTDIKGRLEDAPYVFKLYSDGSWTVAKYDHVKQFGCLPNFEAEKWHDLKFEARGNQIQAYVDGRKTVKWTDGDNPVYSGRVKLGSGFYKTKFRQLTITKIDGFPPYAKERIDDMDDRIHYSGHWENHAGASSSDWNRTLSIGHAEGTETSLTFNFTGKGFALIGPNSDDSTLTLYLDGNLLSSNVHPAPGGHKTANYLRLDLSPGSHELKAVIESGTYVLDAVEIIG</sequence>
<organism evidence="3 4">
    <name type="scientific">Sporolactobacillus shoreicorticis</name>
    <dbReference type="NCBI Taxonomy" id="1923877"/>
    <lineage>
        <taxon>Bacteria</taxon>
        <taxon>Bacillati</taxon>
        <taxon>Bacillota</taxon>
        <taxon>Bacilli</taxon>
        <taxon>Bacillales</taxon>
        <taxon>Sporolactobacillaceae</taxon>
        <taxon>Sporolactobacillus</taxon>
    </lineage>
</organism>
<dbReference type="PANTHER" id="PTHR15172">
    <property type="entry name" value="GALACTOCEREBROSIDASE"/>
    <property type="match status" value="1"/>
</dbReference>
<dbReference type="InterPro" id="IPR049161">
    <property type="entry name" value="GH59_cat"/>
</dbReference>
<dbReference type="Pfam" id="PF02057">
    <property type="entry name" value="Glyco_hydro_59"/>
    <property type="match status" value="1"/>
</dbReference>
<dbReference type="SUPFAM" id="SSF51445">
    <property type="entry name" value="(Trans)glycosidases"/>
    <property type="match status" value="1"/>
</dbReference>
<evidence type="ECO:0000259" key="2">
    <source>
        <dbReference type="Pfam" id="PF21708"/>
    </source>
</evidence>
<keyword evidence="4" id="KW-1185">Reference proteome</keyword>
<evidence type="ECO:0000259" key="1">
    <source>
        <dbReference type="Pfam" id="PF02057"/>
    </source>
</evidence>
<protein>
    <recommendedName>
        <fullName evidence="5">Glycosyl hydrolase</fullName>
    </recommendedName>
</protein>
<dbReference type="Gene3D" id="2.60.120.560">
    <property type="entry name" value="Exo-inulinase, domain 1"/>
    <property type="match status" value="1"/>
</dbReference>
<proteinExistence type="predicted"/>
<accession>A0ABW5S278</accession>
<comment type="caution">
    <text evidence="3">The sequence shown here is derived from an EMBL/GenBank/DDBJ whole genome shotgun (WGS) entry which is preliminary data.</text>
</comment>
<dbReference type="Gene3D" id="2.60.40.1180">
    <property type="entry name" value="Golgi alpha-mannosidase II"/>
    <property type="match status" value="1"/>
</dbReference>
<dbReference type="Gene3D" id="3.20.20.80">
    <property type="entry name" value="Glycosidases"/>
    <property type="match status" value="1"/>
</dbReference>
<dbReference type="InterPro" id="IPR001286">
    <property type="entry name" value="Glyco_hydro_59"/>
</dbReference>
<dbReference type="InterPro" id="IPR049162">
    <property type="entry name" value="GH59_C"/>
</dbReference>
<gene>
    <name evidence="3" type="ORF">ACFSUE_05700</name>
</gene>
<dbReference type="Gene3D" id="2.60.120.260">
    <property type="entry name" value="Galactose-binding domain-like"/>
    <property type="match status" value="1"/>
</dbReference>
<name>A0ABW5S278_9BACL</name>
<dbReference type="PANTHER" id="PTHR15172:SF1">
    <property type="entry name" value="GALACTOCEREBROSIDASE"/>
    <property type="match status" value="1"/>
</dbReference>